<dbReference type="AlphaFoldDB" id="V4PII8"/>
<evidence type="ECO:0000313" key="1">
    <source>
        <dbReference type="EMBL" id="ESQ87039.1"/>
    </source>
</evidence>
<organism evidence="1 2">
    <name type="scientific">Asticcacaulis benevestitus DSM 16100 = ATCC BAA-896</name>
    <dbReference type="NCBI Taxonomy" id="1121022"/>
    <lineage>
        <taxon>Bacteria</taxon>
        <taxon>Pseudomonadati</taxon>
        <taxon>Pseudomonadota</taxon>
        <taxon>Alphaproteobacteria</taxon>
        <taxon>Caulobacterales</taxon>
        <taxon>Caulobacteraceae</taxon>
        <taxon>Asticcacaulis</taxon>
    </lineage>
</organism>
<evidence type="ECO:0000313" key="2">
    <source>
        <dbReference type="Proteomes" id="UP000017837"/>
    </source>
</evidence>
<proteinExistence type="predicted"/>
<dbReference type="EMBL" id="AWGB01000047">
    <property type="protein sequence ID" value="ESQ87039.1"/>
    <property type="molecule type" value="Genomic_DNA"/>
</dbReference>
<gene>
    <name evidence="1" type="ORF">ABENE_17575</name>
</gene>
<keyword evidence="2" id="KW-1185">Reference proteome</keyword>
<comment type="caution">
    <text evidence="1">The sequence shown here is derived from an EMBL/GenBank/DDBJ whole genome shotgun (WGS) entry which is preliminary data.</text>
</comment>
<dbReference type="PATRIC" id="fig|1121022.4.peg.3590"/>
<name>V4PII8_9CAUL</name>
<protein>
    <submittedName>
        <fullName evidence="1">Uncharacterized protein</fullName>
    </submittedName>
</protein>
<reference evidence="1 2" key="1">
    <citation type="journal article" date="2014" name="Nature">
        <title>Sequential evolution of bacterial morphology by co-option of a developmental regulator.</title>
        <authorList>
            <person name="Jiang C."/>
            <person name="Brown P.J."/>
            <person name="Ducret A."/>
            <person name="Brun Y.V."/>
        </authorList>
    </citation>
    <scope>NUCLEOTIDE SEQUENCE [LARGE SCALE GENOMIC DNA]</scope>
    <source>
        <strain evidence="1 2">DSM 16100</strain>
    </source>
</reference>
<dbReference type="Proteomes" id="UP000017837">
    <property type="component" value="Unassembled WGS sequence"/>
</dbReference>
<sequence length="142" mass="15833">MNETLSNFRKSGDFFHADFCRNGDDDFLANCEAVARTFVICRGITHQVAALNPDLGDVDLARSSHHLTGRNSPIVVTPRHLFGGGSKPPERTSTDAHLHEPRPFASMAKLGFFPPDGIFRSRRKTARHAVFRQFLAQQKSLT</sequence>
<accession>V4PII8</accession>